<comment type="cofactor">
    <cofactor evidence="1">
        <name>Fe(2+)</name>
        <dbReference type="ChEBI" id="CHEBI:29033"/>
    </cofactor>
</comment>
<dbReference type="SUPFAM" id="SSF51197">
    <property type="entry name" value="Clavaminate synthase-like"/>
    <property type="match status" value="1"/>
</dbReference>
<proteinExistence type="inferred from homology"/>
<evidence type="ECO:0000256" key="9">
    <source>
        <dbReference type="ARBA" id="ARBA00023004"/>
    </source>
</evidence>
<evidence type="ECO:0000259" key="16">
    <source>
        <dbReference type="Pfam" id="PF13532"/>
    </source>
</evidence>
<dbReference type="eggNOG" id="KOG4176">
    <property type="taxonomic scope" value="Eukaryota"/>
</dbReference>
<dbReference type="AlphaFoldDB" id="A7S8E0"/>
<evidence type="ECO:0000256" key="14">
    <source>
        <dbReference type="ARBA" id="ARBA00047565"/>
    </source>
</evidence>
<dbReference type="InterPro" id="IPR032860">
    <property type="entry name" value="ALKBH5"/>
</dbReference>
<dbReference type="PANTHER" id="PTHR32074:SF2">
    <property type="entry name" value="RNA DEMETHYLASE ALKBH5"/>
    <property type="match status" value="1"/>
</dbReference>
<dbReference type="GO" id="GO:1990931">
    <property type="term" value="F:mRNA N6-methyladenosine dioxygenase activity"/>
    <property type="evidence" value="ECO:0007669"/>
    <property type="project" value="UniProtKB-EC"/>
</dbReference>
<evidence type="ECO:0000256" key="11">
    <source>
        <dbReference type="ARBA" id="ARBA00023242"/>
    </source>
</evidence>
<dbReference type="OrthoDB" id="271595at2759"/>
<dbReference type="GO" id="GO:0046872">
    <property type="term" value="F:metal ion binding"/>
    <property type="evidence" value="ECO:0007669"/>
    <property type="project" value="UniProtKB-KW"/>
</dbReference>
<evidence type="ECO:0000256" key="7">
    <source>
        <dbReference type="ARBA" id="ARBA00022964"/>
    </source>
</evidence>
<dbReference type="InterPro" id="IPR027450">
    <property type="entry name" value="AlkB-like"/>
</dbReference>
<evidence type="ECO:0000313" key="18">
    <source>
        <dbReference type="Proteomes" id="UP000001593"/>
    </source>
</evidence>
<evidence type="ECO:0000313" key="17">
    <source>
        <dbReference type="EMBL" id="EDO40086.1"/>
    </source>
</evidence>
<keyword evidence="8" id="KW-0560">Oxidoreductase</keyword>
<dbReference type="InterPro" id="IPR037151">
    <property type="entry name" value="AlkB-like_sf"/>
</dbReference>
<evidence type="ECO:0000256" key="1">
    <source>
        <dbReference type="ARBA" id="ARBA00001954"/>
    </source>
</evidence>
<organism evidence="17 18">
    <name type="scientific">Nematostella vectensis</name>
    <name type="common">Starlet sea anemone</name>
    <dbReference type="NCBI Taxonomy" id="45351"/>
    <lineage>
        <taxon>Eukaryota</taxon>
        <taxon>Metazoa</taxon>
        <taxon>Cnidaria</taxon>
        <taxon>Anthozoa</taxon>
        <taxon>Hexacorallia</taxon>
        <taxon>Actiniaria</taxon>
        <taxon>Edwardsiidae</taxon>
        <taxon>Nematostella</taxon>
    </lineage>
</organism>
<dbReference type="EC" id="1.14.11.53" evidence="4"/>
<protein>
    <recommendedName>
        <fullName evidence="5">RNA demethylase ALKBH5</fullName>
        <ecNumber evidence="4">1.14.11.53</ecNumber>
    </recommendedName>
    <alternativeName>
        <fullName evidence="12">Alkylated DNA repair protein alkB homolog 5</fullName>
    </alternativeName>
    <alternativeName>
        <fullName evidence="13">Alpha-ketoglutarate-dependent dioxygenase alkB homolog 5</fullName>
    </alternativeName>
</protein>
<keyword evidence="7" id="KW-0223">Dioxygenase</keyword>
<sequence length="256" mass="29310">MAGANAGKIVDLREKLNQNTDRNRKLQQQNRKRRRSASKVVYEKHSSYEQGLELQRVHQGIWQRVLFDKVECEEIEEKINDVVVEADRGVYKDRTVDRAPLRVKYFFGEGYTYGKQLEERGPGSERLYARGDVDDIPEWIYELVISRLEKAGIVPKDFINSAVINDYQPGGCIVSHIDPMHIFDRPIVSCSFFSSCTLSFGCKFSFKPIRTTDPILSLPLPRGCVTALSGYAADEITHCVRPQDVVTRRAVIILRR</sequence>
<dbReference type="Pfam" id="PF13532">
    <property type="entry name" value="2OG-FeII_Oxy_2"/>
    <property type="match status" value="1"/>
</dbReference>
<feature type="region of interest" description="Disordered" evidence="15">
    <location>
        <begin position="1"/>
        <end position="40"/>
    </location>
</feature>
<evidence type="ECO:0000256" key="6">
    <source>
        <dbReference type="ARBA" id="ARBA00022723"/>
    </source>
</evidence>
<dbReference type="Proteomes" id="UP000001593">
    <property type="component" value="Unassembled WGS sequence"/>
</dbReference>
<evidence type="ECO:0000256" key="8">
    <source>
        <dbReference type="ARBA" id="ARBA00023002"/>
    </source>
</evidence>
<keyword evidence="6" id="KW-0479">Metal-binding</keyword>
<dbReference type="OMA" id="GMERLYS"/>
<accession>A7S8E0</accession>
<comment type="subcellular location">
    <subcellularLocation>
        <location evidence="2">Nucleus speckle</location>
    </subcellularLocation>
</comment>
<feature type="domain" description="Alpha-ketoglutarate-dependent dioxygenase AlkB-like" evidence="16">
    <location>
        <begin position="73"/>
        <end position="243"/>
    </location>
</feature>
<keyword evidence="11" id="KW-0539">Nucleus</keyword>
<evidence type="ECO:0000256" key="5">
    <source>
        <dbReference type="ARBA" id="ARBA00018485"/>
    </source>
</evidence>
<dbReference type="Gene3D" id="2.60.120.590">
    <property type="entry name" value="Alpha-ketoglutarate-dependent dioxygenase AlkB-like"/>
    <property type="match status" value="1"/>
</dbReference>
<dbReference type="GO" id="GO:0016607">
    <property type="term" value="C:nuclear speck"/>
    <property type="evidence" value="ECO:0007669"/>
    <property type="project" value="UniProtKB-SubCell"/>
</dbReference>
<dbReference type="GO" id="GO:0006397">
    <property type="term" value="P:mRNA processing"/>
    <property type="evidence" value="ECO:0007669"/>
    <property type="project" value="InterPro"/>
</dbReference>
<comment type="similarity">
    <text evidence="3">Belongs to the alkB family.</text>
</comment>
<dbReference type="STRING" id="45351.A7S8E0"/>
<dbReference type="EMBL" id="DS469597">
    <property type="protein sequence ID" value="EDO40086.1"/>
    <property type="molecule type" value="Genomic_DNA"/>
</dbReference>
<evidence type="ECO:0000256" key="10">
    <source>
        <dbReference type="ARBA" id="ARBA00023157"/>
    </source>
</evidence>
<evidence type="ECO:0000256" key="3">
    <source>
        <dbReference type="ARBA" id="ARBA00007879"/>
    </source>
</evidence>
<evidence type="ECO:0000256" key="12">
    <source>
        <dbReference type="ARBA" id="ARBA00030726"/>
    </source>
</evidence>
<comment type="catalytic activity">
    <reaction evidence="14">
        <text>an N(6)-methyladenosine in mRNA + 2-oxoglutarate + O2 = an adenosine in mRNA + formaldehyde + succinate + CO2</text>
        <dbReference type="Rhea" id="RHEA:49520"/>
        <dbReference type="Rhea" id="RHEA-COMP:12414"/>
        <dbReference type="Rhea" id="RHEA-COMP:12417"/>
        <dbReference type="ChEBI" id="CHEBI:15379"/>
        <dbReference type="ChEBI" id="CHEBI:16526"/>
        <dbReference type="ChEBI" id="CHEBI:16810"/>
        <dbReference type="ChEBI" id="CHEBI:16842"/>
        <dbReference type="ChEBI" id="CHEBI:30031"/>
        <dbReference type="ChEBI" id="CHEBI:74411"/>
        <dbReference type="ChEBI" id="CHEBI:74449"/>
        <dbReference type="EC" id="1.14.11.53"/>
    </reaction>
    <physiologicalReaction direction="left-to-right" evidence="14">
        <dbReference type="Rhea" id="RHEA:49521"/>
    </physiologicalReaction>
</comment>
<evidence type="ECO:0000256" key="2">
    <source>
        <dbReference type="ARBA" id="ARBA00004324"/>
    </source>
</evidence>
<dbReference type="KEGG" id="nve:5511743"/>
<dbReference type="PhylomeDB" id="A7S8E0"/>
<reference evidence="17 18" key="1">
    <citation type="journal article" date="2007" name="Science">
        <title>Sea anemone genome reveals ancestral eumetazoan gene repertoire and genomic organization.</title>
        <authorList>
            <person name="Putnam N.H."/>
            <person name="Srivastava M."/>
            <person name="Hellsten U."/>
            <person name="Dirks B."/>
            <person name="Chapman J."/>
            <person name="Salamov A."/>
            <person name="Terry A."/>
            <person name="Shapiro H."/>
            <person name="Lindquist E."/>
            <person name="Kapitonov V.V."/>
            <person name="Jurka J."/>
            <person name="Genikhovich G."/>
            <person name="Grigoriev I.V."/>
            <person name="Lucas S.M."/>
            <person name="Steele R.E."/>
            <person name="Finnerty J.R."/>
            <person name="Technau U."/>
            <person name="Martindale M.Q."/>
            <person name="Rokhsar D.S."/>
        </authorList>
    </citation>
    <scope>NUCLEOTIDE SEQUENCE [LARGE SCALE GENOMIC DNA]</scope>
    <source>
        <strain evidence="18">CH2 X CH6</strain>
    </source>
</reference>
<evidence type="ECO:0000256" key="13">
    <source>
        <dbReference type="ARBA" id="ARBA00033313"/>
    </source>
</evidence>
<dbReference type="FunCoup" id="A7S8E0">
    <property type="interactions" value="212"/>
</dbReference>
<dbReference type="HOGENOM" id="CLU_047472_0_0_1"/>
<feature type="compositionally biased region" description="Basic and acidic residues" evidence="15">
    <location>
        <begin position="10"/>
        <end position="24"/>
    </location>
</feature>
<keyword evidence="9" id="KW-0408">Iron</keyword>
<evidence type="ECO:0000256" key="15">
    <source>
        <dbReference type="SAM" id="MobiDB-lite"/>
    </source>
</evidence>
<dbReference type="InParanoid" id="A7S8E0"/>
<evidence type="ECO:0000256" key="4">
    <source>
        <dbReference type="ARBA" id="ARBA00012931"/>
    </source>
</evidence>
<gene>
    <name evidence="17" type="ORF">NEMVEDRAFT_v1g108628</name>
</gene>
<keyword evidence="18" id="KW-1185">Reference proteome</keyword>
<dbReference type="PANTHER" id="PTHR32074">
    <property type="entry name" value="RNA DEMETHYLASE ALKBH5"/>
    <property type="match status" value="1"/>
</dbReference>
<keyword evidence="10" id="KW-1015">Disulfide bond</keyword>
<name>A7S8E0_NEMVE</name>